<dbReference type="OrthoDB" id="8119704at2759"/>
<dbReference type="PANTHER" id="PTHR43433:SF5">
    <property type="entry name" value="AB HYDROLASE-1 DOMAIN-CONTAINING PROTEIN"/>
    <property type="match status" value="1"/>
</dbReference>
<reference evidence="2 3" key="1">
    <citation type="submission" date="2015-01" db="EMBL/GenBank/DDBJ databases">
        <title>The Genome Sequence of Exophiala oligosperma CBS72588.</title>
        <authorList>
            <consortium name="The Broad Institute Genomics Platform"/>
            <person name="Cuomo C."/>
            <person name="de Hoog S."/>
            <person name="Gorbushina A."/>
            <person name="Stielow B."/>
            <person name="Teixiera M."/>
            <person name="Abouelleil A."/>
            <person name="Chapman S.B."/>
            <person name="Priest M."/>
            <person name="Young S.K."/>
            <person name="Wortman J."/>
            <person name="Nusbaum C."/>
            <person name="Birren B."/>
        </authorList>
    </citation>
    <scope>NUCLEOTIDE SEQUENCE [LARGE SCALE GENOMIC DNA]</scope>
    <source>
        <strain evidence="2 3">CBS 72588</strain>
    </source>
</reference>
<dbReference type="PANTHER" id="PTHR43433">
    <property type="entry name" value="HYDROLASE, ALPHA/BETA FOLD FAMILY PROTEIN"/>
    <property type="match status" value="1"/>
</dbReference>
<dbReference type="GeneID" id="27356416"/>
<evidence type="ECO:0000313" key="2">
    <source>
        <dbReference type="EMBL" id="KIW43216.1"/>
    </source>
</evidence>
<dbReference type="Proteomes" id="UP000053342">
    <property type="component" value="Unassembled WGS sequence"/>
</dbReference>
<dbReference type="RefSeq" id="XP_016263432.1">
    <property type="nucleotide sequence ID" value="XM_016405226.1"/>
</dbReference>
<evidence type="ECO:0000313" key="3">
    <source>
        <dbReference type="Proteomes" id="UP000053342"/>
    </source>
</evidence>
<keyword evidence="3" id="KW-1185">Reference proteome</keyword>
<name>A0A0D2ATN2_9EURO</name>
<dbReference type="VEuPathDB" id="FungiDB:PV06_04342"/>
<evidence type="ECO:0000259" key="1">
    <source>
        <dbReference type="Pfam" id="PF00561"/>
    </source>
</evidence>
<dbReference type="Gene3D" id="3.40.50.1820">
    <property type="entry name" value="alpha/beta hydrolase"/>
    <property type="match status" value="1"/>
</dbReference>
<dbReference type="InterPro" id="IPR050471">
    <property type="entry name" value="AB_hydrolase"/>
</dbReference>
<dbReference type="EMBL" id="KN847335">
    <property type="protein sequence ID" value="KIW43216.1"/>
    <property type="molecule type" value="Genomic_DNA"/>
</dbReference>
<proteinExistence type="predicted"/>
<dbReference type="HOGENOM" id="CLU_020336_4_0_1"/>
<dbReference type="AlphaFoldDB" id="A0A0D2ATN2"/>
<feature type="domain" description="AB hydrolase-1" evidence="1">
    <location>
        <begin position="75"/>
        <end position="303"/>
    </location>
</feature>
<organism evidence="2 3">
    <name type="scientific">Exophiala oligosperma</name>
    <dbReference type="NCBI Taxonomy" id="215243"/>
    <lineage>
        <taxon>Eukaryota</taxon>
        <taxon>Fungi</taxon>
        <taxon>Dikarya</taxon>
        <taxon>Ascomycota</taxon>
        <taxon>Pezizomycotina</taxon>
        <taxon>Eurotiomycetes</taxon>
        <taxon>Chaetothyriomycetidae</taxon>
        <taxon>Chaetothyriales</taxon>
        <taxon>Herpotrichiellaceae</taxon>
        <taxon>Exophiala</taxon>
    </lineage>
</organism>
<dbReference type="Pfam" id="PF00561">
    <property type="entry name" value="Abhydrolase_1"/>
    <property type="match status" value="1"/>
</dbReference>
<accession>A0A0D2ATN2</accession>
<dbReference type="SUPFAM" id="SSF53474">
    <property type="entry name" value="alpha/beta-Hydrolases"/>
    <property type="match status" value="1"/>
</dbReference>
<protein>
    <recommendedName>
        <fullName evidence="1">AB hydrolase-1 domain-containing protein</fullName>
    </recommendedName>
</protein>
<sequence>MSIVSSTNNHLPAVASTTPNWPHGYGLSGSISNNPIQYHEKRNTQYITVKGVKHAYRLFGQSSGTPLFLHVHFRGNMDWWDPALINPLAAVRPILLVDSTGVGLSEGEVPTRFADWATAIIDVAHALGINKLDVLGFSMGGFVGQLMALQAPGLVQRLIIAGSGPSAGEGVVPSDPKYIVEVAGGSTFDEHHAGLKHTFFTQSEKKQALAEQWVQRMANARPNRAPLLRGQGMQNQIEALQRFFSGDHREEATYDRLDQIKVPVLVANGSKDVLVATENSILLWKRLVNSDAQLHLYADSGHGFLNEYHGQFSRLVNEFLDA</sequence>
<dbReference type="InterPro" id="IPR000073">
    <property type="entry name" value="AB_hydrolase_1"/>
</dbReference>
<dbReference type="InterPro" id="IPR029058">
    <property type="entry name" value="AB_hydrolase_fold"/>
</dbReference>
<gene>
    <name evidence="2" type="ORF">PV06_04342</name>
</gene>